<comment type="caution">
    <text evidence="1">The sequence shown here is derived from an EMBL/GenBank/DDBJ whole genome shotgun (WGS) entry which is preliminary data.</text>
</comment>
<evidence type="ECO:0000313" key="1">
    <source>
        <dbReference type="EMBL" id="KAG5585407.1"/>
    </source>
</evidence>
<name>A0A9J5XCT3_SOLCO</name>
<dbReference type="OrthoDB" id="1911041at2759"/>
<sequence>MGDLSIQRWVSDSFPGEIHKVMDSNLVQLGDEETDAKIQCLLSIMELALSCTLVTPDARISMENALSTLKKTRLHFVSSQPKVASSSLLLHAI</sequence>
<protein>
    <submittedName>
        <fullName evidence="1">Uncharacterized protein</fullName>
    </submittedName>
</protein>
<dbReference type="PANTHER" id="PTHR48055">
    <property type="entry name" value="LEUCINE-RICH REPEAT RECEPTOR PROTEIN KINASE EMS1"/>
    <property type="match status" value="1"/>
</dbReference>
<dbReference type="PANTHER" id="PTHR48055:SF36">
    <property type="entry name" value="PROTEIN KINASE, PLANT-TYPE, PUTATIVE-RELATED"/>
    <property type="match status" value="1"/>
</dbReference>
<dbReference type="AlphaFoldDB" id="A0A9J5XCT3"/>
<dbReference type="GO" id="GO:0016020">
    <property type="term" value="C:membrane"/>
    <property type="evidence" value="ECO:0007669"/>
    <property type="project" value="TreeGrafter"/>
</dbReference>
<evidence type="ECO:0000313" key="2">
    <source>
        <dbReference type="Proteomes" id="UP000824120"/>
    </source>
</evidence>
<reference evidence="1 2" key="1">
    <citation type="submission" date="2020-09" db="EMBL/GenBank/DDBJ databases">
        <title>De no assembly of potato wild relative species, Solanum commersonii.</title>
        <authorList>
            <person name="Cho K."/>
        </authorList>
    </citation>
    <scope>NUCLEOTIDE SEQUENCE [LARGE SCALE GENOMIC DNA]</scope>
    <source>
        <strain evidence="1">LZ3.2</strain>
        <tissue evidence="1">Leaf</tissue>
    </source>
</reference>
<accession>A0A9J5XCT3</accession>
<dbReference type="InterPro" id="IPR051564">
    <property type="entry name" value="LRR_receptor-like_kinase"/>
</dbReference>
<gene>
    <name evidence="1" type="ORF">H5410_045841</name>
</gene>
<organism evidence="1 2">
    <name type="scientific">Solanum commersonii</name>
    <name type="common">Commerson's wild potato</name>
    <name type="synonym">Commerson's nightshade</name>
    <dbReference type="NCBI Taxonomy" id="4109"/>
    <lineage>
        <taxon>Eukaryota</taxon>
        <taxon>Viridiplantae</taxon>
        <taxon>Streptophyta</taxon>
        <taxon>Embryophyta</taxon>
        <taxon>Tracheophyta</taxon>
        <taxon>Spermatophyta</taxon>
        <taxon>Magnoliopsida</taxon>
        <taxon>eudicotyledons</taxon>
        <taxon>Gunneridae</taxon>
        <taxon>Pentapetalae</taxon>
        <taxon>asterids</taxon>
        <taxon>lamiids</taxon>
        <taxon>Solanales</taxon>
        <taxon>Solanaceae</taxon>
        <taxon>Solanoideae</taxon>
        <taxon>Solaneae</taxon>
        <taxon>Solanum</taxon>
    </lineage>
</organism>
<keyword evidence="2" id="KW-1185">Reference proteome</keyword>
<dbReference type="Gene3D" id="1.10.510.10">
    <property type="entry name" value="Transferase(Phosphotransferase) domain 1"/>
    <property type="match status" value="1"/>
</dbReference>
<dbReference type="Proteomes" id="UP000824120">
    <property type="component" value="Chromosome 9"/>
</dbReference>
<proteinExistence type="predicted"/>
<dbReference type="EMBL" id="JACXVP010000009">
    <property type="protein sequence ID" value="KAG5585407.1"/>
    <property type="molecule type" value="Genomic_DNA"/>
</dbReference>